<accession>A0ABY2SF93</accession>
<evidence type="ECO:0000256" key="1">
    <source>
        <dbReference type="SAM" id="SignalP"/>
    </source>
</evidence>
<dbReference type="EMBL" id="SZPQ01000041">
    <property type="protein sequence ID" value="TKI03564.1"/>
    <property type="molecule type" value="Genomic_DNA"/>
</dbReference>
<name>A0ABY2SF93_9HYPH</name>
<sequence>MIKKLIAWFYAIYFTPVAATPATETQPSEVKTVTDITASDTTTAQTAVDPTVAVDPTATIQPTPVQEVKTGVADFEAAYKFVVAGIEQLGAGAEDELKALAKKYL</sequence>
<evidence type="ECO:0000313" key="3">
    <source>
        <dbReference type="Proteomes" id="UP000305202"/>
    </source>
</evidence>
<keyword evidence="3" id="KW-1185">Reference proteome</keyword>
<proteinExistence type="predicted"/>
<evidence type="ECO:0000313" key="2">
    <source>
        <dbReference type="EMBL" id="TKI03564.1"/>
    </source>
</evidence>
<dbReference type="RefSeq" id="WP_136992304.1">
    <property type="nucleotide sequence ID" value="NZ_SZPQ01000041.1"/>
</dbReference>
<feature type="chain" id="PRO_5045817465" evidence="1">
    <location>
        <begin position="20"/>
        <end position="105"/>
    </location>
</feature>
<organism evidence="2 3">
    <name type="scientific">Martelella alba</name>
    <dbReference type="NCBI Taxonomy" id="2590451"/>
    <lineage>
        <taxon>Bacteria</taxon>
        <taxon>Pseudomonadati</taxon>
        <taxon>Pseudomonadota</taxon>
        <taxon>Alphaproteobacteria</taxon>
        <taxon>Hyphomicrobiales</taxon>
        <taxon>Aurantimonadaceae</taxon>
        <taxon>Martelella</taxon>
    </lineage>
</organism>
<comment type="caution">
    <text evidence="2">The sequence shown here is derived from an EMBL/GenBank/DDBJ whole genome shotgun (WGS) entry which is preliminary data.</text>
</comment>
<feature type="signal peptide" evidence="1">
    <location>
        <begin position="1"/>
        <end position="19"/>
    </location>
</feature>
<reference evidence="2 3" key="1">
    <citation type="submission" date="2019-04" db="EMBL/GenBank/DDBJ databases">
        <authorList>
            <person name="Li M."/>
            <person name="Gao C."/>
        </authorList>
    </citation>
    <scope>NUCLEOTIDE SEQUENCE [LARGE SCALE GENOMIC DNA]</scope>
    <source>
        <strain evidence="2 3">BGMRC 2031</strain>
    </source>
</reference>
<gene>
    <name evidence="2" type="ORF">FCN80_21030</name>
</gene>
<protein>
    <submittedName>
        <fullName evidence="2">Uncharacterized protein</fullName>
    </submittedName>
</protein>
<dbReference type="Proteomes" id="UP000305202">
    <property type="component" value="Unassembled WGS sequence"/>
</dbReference>
<keyword evidence="1" id="KW-0732">Signal</keyword>